<dbReference type="SUPFAM" id="SSF53335">
    <property type="entry name" value="S-adenosyl-L-methionine-dependent methyltransferases"/>
    <property type="match status" value="1"/>
</dbReference>
<keyword evidence="2" id="KW-0489">Methyltransferase</keyword>
<dbReference type="EMBL" id="JH109152">
    <property type="protein sequence ID" value="EGW21756.1"/>
    <property type="molecule type" value="Genomic_DNA"/>
</dbReference>
<keyword evidence="3" id="KW-1185">Reference proteome</keyword>
<dbReference type="Proteomes" id="UP000004664">
    <property type="component" value="Unassembled WGS sequence"/>
</dbReference>
<organism evidence="2 3">
    <name type="scientific">Methylobacter tundripaludum (strain ATCC BAA-1195 / DSM 17260 / SV96)</name>
    <dbReference type="NCBI Taxonomy" id="697282"/>
    <lineage>
        <taxon>Bacteria</taxon>
        <taxon>Pseudomonadati</taxon>
        <taxon>Pseudomonadota</taxon>
        <taxon>Gammaproteobacteria</taxon>
        <taxon>Methylococcales</taxon>
        <taxon>Methylococcaceae</taxon>
        <taxon>Methylobacter</taxon>
    </lineage>
</organism>
<keyword evidence="2" id="KW-0808">Transferase</keyword>
<dbReference type="HOGENOM" id="CLU_1018668_0_0_6"/>
<name>G3IVL9_METTV</name>
<dbReference type="GO" id="GO:0008757">
    <property type="term" value="F:S-adenosylmethionine-dependent methyltransferase activity"/>
    <property type="evidence" value="ECO:0007669"/>
    <property type="project" value="InterPro"/>
</dbReference>
<gene>
    <name evidence="2" type="ORF">Mettu_0535</name>
</gene>
<protein>
    <submittedName>
        <fullName evidence="2">Methyltransferase type 11</fullName>
    </submittedName>
</protein>
<evidence type="ECO:0000259" key="1">
    <source>
        <dbReference type="Pfam" id="PF08241"/>
    </source>
</evidence>
<dbReference type="AlphaFoldDB" id="G3IVL9"/>
<dbReference type="Gene3D" id="3.40.50.150">
    <property type="entry name" value="Vaccinia Virus protein VP39"/>
    <property type="match status" value="1"/>
</dbReference>
<evidence type="ECO:0000313" key="2">
    <source>
        <dbReference type="EMBL" id="EGW21756.1"/>
    </source>
</evidence>
<dbReference type="InterPro" id="IPR029063">
    <property type="entry name" value="SAM-dependent_MTases_sf"/>
</dbReference>
<accession>G3IVL9</accession>
<dbReference type="Pfam" id="PF08241">
    <property type="entry name" value="Methyltransf_11"/>
    <property type="match status" value="1"/>
</dbReference>
<evidence type="ECO:0000313" key="3">
    <source>
        <dbReference type="Proteomes" id="UP000004664"/>
    </source>
</evidence>
<dbReference type="STRING" id="697282.Mettu_0535"/>
<feature type="domain" description="Methyltransferase type 11" evidence="1">
    <location>
        <begin position="42"/>
        <end position="134"/>
    </location>
</feature>
<dbReference type="eggNOG" id="COG2226">
    <property type="taxonomic scope" value="Bacteria"/>
</dbReference>
<dbReference type="InterPro" id="IPR013216">
    <property type="entry name" value="Methyltransf_11"/>
</dbReference>
<proteinExistence type="predicted"/>
<dbReference type="RefSeq" id="WP_006889731.1">
    <property type="nucleotide sequence ID" value="NZ_JH109152.1"/>
</dbReference>
<sequence>MTNKSNFWQLWAPHLALFEDNHLDLRTINIIADKISQPVLIVGGGQGLIIDALRKKGLHVDGVDSSSEMVRLAEQRRGIKLVHTDGSSLPFADESYATTIISTGVVDFLDDEKQILQIINEARRVTKKGGRLLVSYCKVHPAAEKFLNRIGIITENHIMRLRRLFELSRLPPSKFIADIRQDGNLSLCDAIAELLRIQWFLPKKERLLSNTMSKILKTADNADELIGSVSEAIPHHTRESISTLCKKLKLSVNTLMEYEMCFVVDVGVESKQL</sequence>
<dbReference type="OrthoDB" id="323463at2"/>
<reference evidence="2 3" key="1">
    <citation type="submission" date="2011-06" db="EMBL/GenBank/DDBJ databases">
        <title>Genomic sequence of Methylobacter tundripaludum SV96.</title>
        <authorList>
            <consortium name="US DOE Joint Genome Institute"/>
            <person name="Lucas S."/>
            <person name="Han J."/>
            <person name="Lapidus A."/>
            <person name="Cheng J.-F."/>
            <person name="Goodwin L."/>
            <person name="Pitluck S."/>
            <person name="Held B."/>
            <person name="Detter J.C."/>
            <person name="Han C."/>
            <person name="Tapia R."/>
            <person name="Land M."/>
            <person name="Hauser L."/>
            <person name="Kyrpides N."/>
            <person name="Ivanova N."/>
            <person name="Ovchinnikova G."/>
            <person name="Pagani I."/>
            <person name="Klotz M.G."/>
            <person name="Dispirito A.A."/>
            <person name="Murrell J.C."/>
            <person name="Dunfield P."/>
            <person name="Kalyuzhnaya M.G."/>
            <person name="Svenning M."/>
            <person name="Trotsenko Y.A."/>
            <person name="Stein L.Y."/>
            <person name="Woyke T."/>
        </authorList>
    </citation>
    <scope>NUCLEOTIDE SEQUENCE [LARGE SCALE GENOMIC DNA]</scope>
    <source>
        <strain evidence="3">ATCC BAA-1195 / DSM 17260 / SV96</strain>
    </source>
</reference>
<dbReference type="CDD" id="cd02440">
    <property type="entry name" value="AdoMet_MTases"/>
    <property type="match status" value="1"/>
</dbReference>
<dbReference type="GO" id="GO:0032259">
    <property type="term" value="P:methylation"/>
    <property type="evidence" value="ECO:0007669"/>
    <property type="project" value="UniProtKB-KW"/>
</dbReference>